<protein>
    <recommendedName>
        <fullName evidence="1">RNA polymerase-binding protein RbpA</fullName>
    </recommendedName>
</protein>
<keyword evidence="1" id="KW-0804">Transcription</keyword>
<evidence type="ECO:0000313" key="3">
    <source>
        <dbReference type="EMBL" id="RRJ87233.1"/>
    </source>
</evidence>
<sequence length="121" mass="13170">MAGTTGIRGARIGAAASSLHGDATPMADRIAVSYWDAQGNETVRWYAADIAEEDIPETIDSPRTGLPAGRDQLNPPSASTAVPYKTHFEYVQERRTADEGEQLLAEALERLRERRGTVKSN</sequence>
<feature type="region of interest" description="Disordered" evidence="2">
    <location>
        <begin position="56"/>
        <end position="81"/>
    </location>
</feature>
<dbReference type="GO" id="GO:0001000">
    <property type="term" value="F:bacterial-type RNA polymerase core enzyme binding"/>
    <property type="evidence" value="ECO:0007669"/>
    <property type="project" value="UniProtKB-UniRule"/>
</dbReference>
<dbReference type="AlphaFoldDB" id="A0A3P3W322"/>
<evidence type="ECO:0000256" key="1">
    <source>
        <dbReference type="HAMAP-Rule" id="MF_01483"/>
    </source>
</evidence>
<reference evidence="3 4" key="1">
    <citation type="submission" date="2018-11" db="EMBL/GenBank/DDBJ databases">
        <title>YIM 102482-1 draft genome.</title>
        <authorList>
            <person name="Li G."/>
            <person name="Jiang Y."/>
        </authorList>
    </citation>
    <scope>NUCLEOTIDE SEQUENCE [LARGE SCALE GENOMIC DNA]</scope>
    <source>
        <strain evidence="3 4">YIM 102482-1</strain>
    </source>
</reference>
<name>A0A3P3W322_9MICO</name>
<proteinExistence type="inferred from homology"/>
<comment type="subunit">
    <text evidence="1">Forms a complex with the RNAP catalytic core and with free principal sigma factors.</text>
</comment>
<dbReference type="RefSeq" id="WP_124971039.1">
    <property type="nucleotide sequence ID" value="NZ_RQVS01000005.1"/>
</dbReference>
<dbReference type="InterPro" id="IPR038638">
    <property type="entry name" value="RbpA_sf"/>
</dbReference>
<comment type="caution">
    <text evidence="3">The sequence shown here is derived from an EMBL/GenBank/DDBJ whole genome shotgun (WGS) entry which is preliminary data.</text>
</comment>
<dbReference type="GO" id="GO:0045893">
    <property type="term" value="P:positive regulation of DNA-templated transcription"/>
    <property type="evidence" value="ECO:0007669"/>
    <property type="project" value="UniProtKB-UniRule"/>
</dbReference>
<comment type="function">
    <text evidence="1">Binds to RNA polymerase (RNAP), stimulating transcription from principal, but not alternative sigma factor promoters.</text>
</comment>
<keyword evidence="1" id="KW-0805">Transcription regulation</keyword>
<gene>
    <name evidence="1" type="primary">rbpA</name>
    <name evidence="3" type="ORF">EG850_05310</name>
</gene>
<dbReference type="EMBL" id="RQVS01000005">
    <property type="protein sequence ID" value="RRJ87233.1"/>
    <property type="molecule type" value="Genomic_DNA"/>
</dbReference>
<evidence type="ECO:0000313" key="4">
    <source>
        <dbReference type="Proteomes" id="UP000274391"/>
    </source>
</evidence>
<accession>A0A3P3W322</accession>
<comment type="similarity">
    <text evidence="1">Belongs to the RNA polymerase-binding protein RbpA family.</text>
</comment>
<dbReference type="Gene3D" id="2.20.28.270">
    <property type="entry name" value="RNA polymerase-binding protein A"/>
    <property type="match status" value="1"/>
</dbReference>
<organism evidence="3 4">
    <name type="scientific">Gulosibacter macacae</name>
    <dbReference type="NCBI Taxonomy" id="2488791"/>
    <lineage>
        <taxon>Bacteria</taxon>
        <taxon>Bacillati</taxon>
        <taxon>Actinomycetota</taxon>
        <taxon>Actinomycetes</taxon>
        <taxon>Micrococcales</taxon>
        <taxon>Microbacteriaceae</taxon>
        <taxon>Gulosibacter</taxon>
    </lineage>
</organism>
<dbReference type="InterPro" id="IPR025182">
    <property type="entry name" value="RNApol-bd_RbpA"/>
</dbReference>
<comment type="caution">
    <text evidence="1">Lacks conserved residue(s) required for the propagation of feature annotation.</text>
</comment>
<dbReference type="OrthoDB" id="3254820at2"/>
<dbReference type="Pfam" id="PF13397">
    <property type="entry name" value="RbpA"/>
    <property type="match status" value="1"/>
</dbReference>
<dbReference type="HAMAP" id="MF_01483">
    <property type="entry name" value="RbpA"/>
    <property type="match status" value="1"/>
</dbReference>
<evidence type="ECO:0000256" key="2">
    <source>
        <dbReference type="SAM" id="MobiDB-lite"/>
    </source>
</evidence>
<keyword evidence="4" id="KW-1185">Reference proteome</keyword>
<dbReference type="Proteomes" id="UP000274391">
    <property type="component" value="Unassembled WGS sequence"/>
</dbReference>